<dbReference type="PANTHER" id="PTHR24221:SF397">
    <property type="entry name" value="ABC TRANSPORTER, ATP-BINDING TRANSMEMBRANE PROTEIN"/>
    <property type="match status" value="1"/>
</dbReference>
<dbReference type="SMART" id="SM00382">
    <property type="entry name" value="AAA"/>
    <property type="match status" value="1"/>
</dbReference>
<keyword evidence="6 12" id="KW-0067">ATP-binding</keyword>
<dbReference type="Pfam" id="PF00005">
    <property type="entry name" value="ABC_tran"/>
    <property type="match status" value="1"/>
</dbReference>
<keyword evidence="4 9" id="KW-0812">Transmembrane</keyword>
<evidence type="ECO:0000256" key="6">
    <source>
        <dbReference type="ARBA" id="ARBA00022840"/>
    </source>
</evidence>
<feature type="transmembrane region" description="Helical" evidence="9">
    <location>
        <begin position="162"/>
        <end position="181"/>
    </location>
</feature>
<dbReference type="PROSITE" id="PS00211">
    <property type="entry name" value="ABC_TRANSPORTER_1"/>
    <property type="match status" value="1"/>
</dbReference>
<organism evidence="12 13">
    <name type="scientific">Candidatus Aphodoplasma excrementigallinarum</name>
    <dbReference type="NCBI Taxonomy" id="2840673"/>
    <lineage>
        <taxon>Bacteria</taxon>
        <taxon>Bacillati</taxon>
        <taxon>Bacillota</taxon>
        <taxon>Clostridia</taxon>
        <taxon>Eubacteriales</taxon>
        <taxon>Candidatus Aphodoplasma</taxon>
    </lineage>
</organism>
<evidence type="ECO:0000313" key="13">
    <source>
        <dbReference type="Proteomes" id="UP000886743"/>
    </source>
</evidence>
<feature type="transmembrane region" description="Helical" evidence="9">
    <location>
        <begin position="57"/>
        <end position="77"/>
    </location>
</feature>
<protein>
    <submittedName>
        <fullName evidence="12">ABC transporter ATP-binding protein</fullName>
    </submittedName>
</protein>
<comment type="caution">
    <text evidence="12">The sequence shown here is derived from an EMBL/GenBank/DDBJ whole genome shotgun (WGS) entry which is preliminary data.</text>
</comment>
<evidence type="ECO:0000313" key="12">
    <source>
        <dbReference type="EMBL" id="HIV02789.1"/>
    </source>
</evidence>
<dbReference type="InterPro" id="IPR039421">
    <property type="entry name" value="Type_1_exporter"/>
</dbReference>
<dbReference type="PANTHER" id="PTHR24221">
    <property type="entry name" value="ATP-BINDING CASSETTE SUB-FAMILY B"/>
    <property type="match status" value="1"/>
</dbReference>
<keyword evidence="8 9" id="KW-0472">Membrane</keyword>
<dbReference type="Gene3D" id="1.20.1560.10">
    <property type="entry name" value="ABC transporter type 1, transmembrane domain"/>
    <property type="match status" value="1"/>
</dbReference>
<dbReference type="InterPro" id="IPR003439">
    <property type="entry name" value="ABC_transporter-like_ATP-bd"/>
</dbReference>
<dbReference type="GO" id="GO:0140359">
    <property type="term" value="F:ABC-type transporter activity"/>
    <property type="evidence" value="ECO:0007669"/>
    <property type="project" value="InterPro"/>
</dbReference>
<name>A0A9D1NGL2_9FIRM</name>
<evidence type="ECO:0000256" key="8">
    <source>
        <dbReference type="ARBA" id="ARBA00023136"/>
    </source>
</evidence>
<keyword evidence="7 9" id="KW-1133">Transmembrane helix</keyword>
<gene>
    <name evidence="12" type="ORF">IAC74_04380</name>
</gene>
<keyword evidence="3" id="KW-1003">Cell membrane</keyword>
<feature type="transmembrane region" description="Helical" evidence="9">
    <location>
        <begin position="139"/>
        <end position="156"/>
    </location>
</feature>
<dbReference type="InterPro" id="IPR036640">
    <property type="entry name" value="ABC1_TM_sf"/>
</dbReference>
<dbReference type="EMBL" id="DVOF01000129">
    <property type="protein sequence ID" value="HIV02789.1"/>
    <property type="molecule type" value="Genomic_DNA"/>
</dbReference>
<dbReference type="InterPro" id="IPR027417">
    <property type="entry name" value="P-loop_NTPase"/>
</dbReference>
<accession>A0A9D1NGL2</accession>
<sequence>MIERLQKKYALSRQGAIDLIKGCIACILQNIALMFPVGLLYYLVGDFLNGTMSNARLPFYIVGCAICIGLIFLTAWFQYNATYFATYTESGIRRVSLAEKLRKLPLSYFGKKDLADLTSTIMADCTFLEQAFSHFIPELIGSMISTLLIAVGLFVFDWRMALAALWVLPVSFAIVGLSAKVQERLNARQMDAKMACADGIQECIETVRDLKANNAEKGYLKGLIQKIRAVEKRAIISELGTAVFVVSATLVLKLGIVTVALVGSVLLIDGSLDVLTFFLFLLVVSRLYDPLQSALQNLAAVISTRTNIGRMNEIFDHPVQEGATALTNQGCDIVFDHVGFAYNSGETVLKDVSFTAKQGEVTALVGPSGGGKTTASRLASRFWDADSGRITVGGMDISKIDPETLLSLYSIVFQDVTLFNNTIMENIRIGRKDATDEEVIAAAKLANCEGFANKLPEKWNTLIGENGCTLSGGERQRISIARAFLKNAPIILLDEATASLDVENESLIQSAISRLIQDKTVLVIAHRMRTVAGADKVVVLANGIVEEQGSPDTLLQHDGLYSRMVKLQTESQTWSL</sequence>
<dbReference type="InterPro" id="IPR003593">
    <property type="entry name" value="AAA+_ATPase"/>
</dbReference>
<comment type="subcellular location">
    <subcellularLocation>
        <location evidence="1">Cell membrane</location>
        <topology evidence="1">Multi-pass membrane protein</topology>
    </subcellularLocation>
</comment>
<keyword evidence="2" id="KW-0813">Transport</keyword>
<proteinExistence type="predicted"/>
<dbReference type="PROSITE" id="PS50893">
    <property type="entry name" value="ABC_TRANSPORTER_2"/>
    <property type="match status" value="1"/>
</dbReference>
<feature type="transmembrane region" description="Helical" evidence="9">
    <location>
        <begin position="262"/>
        <end position="284"/>
    </location>
</feature>
<evidence type="ECO:0000256" key="9">
    <source>
        <dbReference type="SAM" id="Phobius"/>
    </source>
</evidence>
<evidence type="ECO:0000256" key="5">
    <source>
        <dbReference type="ARBA" id="ARBA00022741"/>
    </source>
</evidence>
<keyword evidence="5" id="KW-0547">Nucleotide-binding</keyword>
<feature type="transmembrane region" description="Helical" evidence="9">
    <location>
        <begin position="235"/>
        <end position="256"/>
    </location>
</feature>
<dbReference type="Gene3D" id="3.40.50.300">
    <property type="entry name" value="P-loop containing nucleotide triphosphate hydrolases"/>
    <property type="match status" value="1"/>
</dbReference>
<dbReference type="CDD" id="cd07346">
    <property type="entry name" value="ABC_6TM_exporters"/>
    <property type="match status" value="1"/>
</dbReference>
<dbReference type="PROSITE" id="PS50929">
    <property type="entry name" value="ABC_TM1F"/>
    <property type="match status" value="1"/>
</dbReference>
<dbReference type="Pfam" id="PF00664">
    <property type="entry name" value="ABC_membrane"/>
    <property type="match status" value="1"/>
</dbReference>
<dbReference type="GO" id="GO:0005886">
    <property type="term" value="C:plasma membrane"/>
    <property type="evidence" value="ECO:0007669"/>
    <property type="project" value="UniProtKB-SubCell"/>
</dbReference>
<dbReference type="GO" id="GO:0016887">
    <property type="term" value="F:ATP hydrolysis activity"/>
    <property type="evidence" value="ECO:0007669"/>
    <property type="project" value="InterPro"/>
</dbReference>
<dbReference type="InterPro" id="IPR011527">
    <property type="entry name" value="ABC1_TM_dom"/>
</dbReference>
<evidence type="ECO:0000256" key="7">
    <source>
        <dbReference type="ARBA" id="ARBA00022989"/>
    </source>
</evidence>
<evidence type="ECO:0000256" key="4">
    <source>
        <dbReference type="ARBA" id="ARBA00022692"/>
    </source>
</evidence>
<feature type="domain" description="ABC transporter" evidence="10">
    <location>
        <begin position="333"/>
        <end position="567"/>
    </location>
</feature>
<dbReference type="Proteomes" id="UP000886743">
    <property type="component" value="Unassembled WGS sequence"/>
</dbReference>
<evidence type="ECO:0000259" key="11">
    <source>
        <dbReference type="PROSITE" id="PS50929"/>
    </source>
</evidence>
<dbReference type="AlphaFoldDB" id="A0A9D1NGL2"/>
<dbReference type="InterPro" id="IPR017871">
    <property type="entry name" value="ABC_transporter-like_CS"/>
</dbReference>
<dbReference type="SUPFAM" id="SSF90123">
    <property type="entry name" value="ABC transporter transmembrane region"/>
    <property type="match status" value="1"/>
</dbReference>
<dbReference type="SUPFAM" id="SSF52540">
    <property type="entry name" value="P-loop containing nucleoside triphosphate hydrolases"/>
    <property type="match status" value="1"/>
</dbReference>
<reference evidence="12" key="2">
    <citation type="journal article" date="2021" name="PeerJ">
        <title>Extensive microbial diversity within the chicken gut microbiome revealed by metagenomics and culture.</title>
        <authorList>
            <person name="Gilroy R."/>
            <person name="Ravi A."/>
            <person name="Getino M."/>
            <person name="Pursley I."/>
            <person name="Horton D.L."/>
            <person name="Alikhan N.F."/>
            <person name="Baker D."/>
            <person name="Gharbi K."/>
            <person name="Hall N."/>
            <person name="Watson M."/>
            <person name="Adriaenssens E.M."/>
            <person name="Foster-Nyarko E."/>
            <person name="Jarju S."/>
            <person name="Secka A."/>
            <person name="Antonio M."/>
            <person name="Oren A."/>
            <person name="Chaudhuri R.R."/>
            <person name="La Ragione R."/>
            <person name="Hildebrand F."/>
            <person name="Pallen M.J."/>
        </authorList>
    </citation>
    <scope>NUCLEOTIDE SEQUENCE</scope>
    <source>
        <strain evidence="12">4920</strain>
    </source>
</reference>
<feature type="domain" description="ABC transmembrane type-1" evidence="11">
    <location>
        <begin position="22"/>
        <end position="303"/>
    </location>
</feature>
<evidence type="ECO:0000259" key="10">
    <source>
        <dbReference type="PROSITE" id="PS50893"/>
    </source>
</evidence>
<evidence type="ECO:0000256" key="3">
    <source>
        <dbReference type="ARBA" id="ARBA00022475"/>
    </source>
</evidence>
<evidence type="ECO:0000256" key="1">
    <source>
        <dbReference type="ARBA" id="ARBA00004651"/>
    </source>
</evidence>
<dbReference type="GO" id="GO:0005524">
    <property type="term" value="F:ATP binding"/>
    <property type="evidence" value="ECO:0007669"/>
    <property type="project" value="UniProtKB-KW"/>
</dbReference>
<evidence type="ECO:0000256" key="2">
    <source>
        <dbReference type="ARBA" id="ARBA00022448"/>
    </source>
</evidence>
<feature type="transmembrane region" description="Helical" evidence="9">
    <location>
        <begin position="20"/>
        <end position="45"/>
    </location>
</feature>
<dbReference type="FunFam" id="3.40.50.300:FF:000221">
    <property type="entry name" value="Multidrug ABC transporter ATP-binding protein"/>
    <property type="match status" value="1"/>
</dbReference>
<dbReference type="GO" id="GO:0034040">
    <property type="term" value="F:ATPase-coupled lipid transmembrane transporter activity"/>
    <property type="evidence" value="ECO:0007669"/>
    <property type="project" value="TreeGrafter"/>
</dbReference>
<reference evidence="12" key="1">
    <citation type="submission" date="2020-10" db="EMBL/GenBank/DDBJ databases">
        <authorList>
            <person name="Gilroy R."/>
        </authorList>
    </citation>
    <scope>NUCLEOTIDE SEQUENCE</scope>
    <source>
        <strain evidence="12">4920</strain>
    </source>
</reference>